<dbReference type="STRING" id="46677.AWM79_11385"/>
<protein>
    <recommendedName>
        <fullName evidence="4">DUF2069 domain-containing protein</fullName>
    </recommendedName>
</protein>
<dbReference type="Proteomes" id="UP000063229">
    <property type="component" value="Chromosome"/>
</dbReference>
<dbReference type="AlphaFoldDB" id="A0A0X1T1E4"/>
<keyword evidence="3" id="KW-1185">Reference proteome</keyword>
<reference evidence="2 3" key="1">
    <citation type="submission" date="2016-01" db="EMBL/GenBank/DDBJ databases">
        <authorList>
            <person name="McClelland M."/>
            <person name="Jain A."/>
            <person name="Saraogi P."/>
            <person name="Mendelson R."/>
            <person name="Westerman R."/>
            <person name="SanMiguel P."/>
            <person name="Csonka L."/>
        </authorList>
    </citation>
    <scope>NUCLEOTIDE SEQUENCE [LARGE SCALE GENOMIC DNA]</scope>
    <source>
        <strain evidence="2 3">NCPPB 2472</strain>
    </source>
</reference>
<keyword evidence="1" id="KW-0812">Transmembrane</keyword>
<feature type="transmembrane region" description="Helical" evidence="1">
    <location>
        <begin position="49"/>
        <end position="67"/>
    </location>
</feature>
<accession>A0A0X1T1E4</accession>
<feature type="transmembrane region" description="Helical" evidence="1">
    <location>
        <begin position="102"/>
        <end position="122"/>
    </location>
</feature>
<evidence type="ECO:0000313" key="2">
    <source>
        <dbReference type="EMBL" id="AMB85873.1"/>
    </source>
</evidence>
<feature type="transmembrane region" description="Helical" evidence="1">
    <location>
        <begin position="79"/>
        <end position="96"/>
    </location>
</feature>
<evidence type="ECO:0008006" key="4">
    <source>
        <dbReference type="Google" id="ProtNLM"/>
    </source>
</evidence>
<dbReference type="RefSeq" id="WP_060782853.1">
    <property type="nucleotide sequence ID" value="NZ_CP014135.1"/>
</dbReference>
<sequence length="141" mass="15567">MAKKPKTLPSQAWLEPRVKLGRVLALASFLGLIGLLCGYYLMFADLHGARPWVILLVELVPLLPLLPGMLRGSARGHSFTCYVVNLYFLKGALAAFDPNRQLFGVLEMGASLAVFGSAMLYVRWRHQLNRRLAGEGLVQTA</sequence>
<dbReference type="EMBL" id="CP014135">
    <property type="protein sequence ID" value="AMB85873.1"/>
    <property type="molecule type" value="Genomic_DNA"/>
</dbReference>
<organism evidence="2 3">
    <name type="scientific">Pseudomonas agarici</name>
    <dbReference type="NCBI Taxonomy" id="46677"/>
    <lineage>
        <taxon>Bacteria</taxon>
        <taxon>Pseudomonadati</taxon>
        <taxon>Pseudomonadota</taxon>
        <taxon>Gammaproteobacteria</taxon>
        <taxon>Pseudomonadales</taxon>
        <taxon>Pseudomonadaceae</taxon>
        <taxon>Pseudomonas</taxon>
    </lineage>
</organism>
<keyword evidence="1" id="KW-0472">Membrane</keyword>
<proteinExistence type="predicted"/>
<feature type="transmembrane region" description="Helical" evidence="1">
    <location>
        <begin position="20"/>
        <end position="43"/>
    </location>
</feature>
<name>A0A0X1T1E4_PSEAA</name>
<keyword evidence="1" id="KW-1133">Transmembrane helix</keyword>
<gene>
    <name evidence="2" type="ORF">AWM79_11385</name>
</gene>
<dbReference type="InterPro" id="IPR018643">
    <property type="entry name" value="DUF2069_membrane"/>
</dbReference>
<evidence type="ECO:0000256" key="1">
    <source>
        <dbReference type="SAM" id="Phobius"/>
    </source>
</evidence>
<dbReference type="KEGG" id="pagb:AWM79_11385"/>
<evidence type="ECO:0000313" key="3">
    <source>
        <dbReference type="Proteomes" id="UP000063229"/>
    </source>
</evidence>
<dbReference type="Pfam" id="PF09842">
    <property type="entry name" value="DUF2069"/>
    <property type="match status" value="1"/>
</dbReference>